<name>A0A852TVD2_9ACTN</name>
<dbReference type="InterPro" id="IPR020084">
    <property type="entry name" value="NUDIX_hydrolase_CS"/>
</dbReference>
<dbReference type="InterPro" id="IPR015797">
    <property type="entry name" value="NUDIX_hydrolase-like_dom_sf"/>
</dbReference>
<accession>A0A852TVD2</accession>
<dbReference type="InterPro" id="IPR020476">
    <property type="entry name" value="Nudix_hydrolase"/>
</dbReference>
<comment type="caution">
    <text evidence="6">The sequence shown here is derived from an EMBL/GenBank/DDBJ whole genome shotgun (WGS) entry which is preliminary data.</text>
</comment>
<feature type="domain" description="Nudix hydrolase" evidence="5">
    <location>
        <begin position="133"/>
        <end position="274"/>
    </location>
</feature>
<dbReference type="Gene3D" id="3.90.79.10">
    <property type="entry name" value="Nucleoside Triphosphate Pyrophosphohydrolase"/>
    <property type="match status" value="1"/>
</dbReference>
<dbReference type="PANTHER" id="PTHR43046">
    <property type="entry name" value="GDP-MANNOSE MANNOSYL HYDROLASE"/>
    <property type="match status" value="1"/>
</dbReference>
<comment type="similarity">
    <text evidence="2 4">Belongs to the Nudix hydrolase family.</text>
</comment>
<evidence type="ECO:0000313" key="7">
    <source>
        <dbReference type="Proteomes" id="UP000589036"/>
    </source>
</evidence>
<organism evidence="6 7">
    <name type="scientific">Spinactinospora alkalitolerans</name>
    <dbReference type="NCBI Taxonomy" id="687207"/>
    <lineage>
        <taxon>Bacteria</taxon>
        <taxon>Bacillati</taxon>
        <taxon>Actinomycetota</taxon>
        <taxon>Actinomycetes</taxon>
        <taxon>Streptosporangiales</taxon>
        <taxon>Nocardiopsidaceae</taxon>
        <taxon>Spinactinospora</taxon>
    </lineage>
</organism>
<evidence type="ECO:0000256" key="4">
    <source>
        <dbReference type="RuleBase" id="RU003476"/>
    </source>
</evidence>
<dbReference type="AlphaFoldDB" id="A0A852TVD2"/>
<dbReference type="PROSITE" id="PS00893">
    <property type="entry name" value="NUDIX_BOX"/>
    <property type="match status" value="1"/>
</dbReference>
<proteinExistence type="inferred from homology"/>
<evidence type="ECO:0000256" key="2">
    <source>
        <dbReference type="ARBA" id="ARBA00005582"/>
    </source>
</evidence>
<keyword evidence="3 4" id="KW-0378">Hydrolase</keyword>
<dbReference type="Proteomes" id="UP000589036">
    <property type="component" value="Unassembled WGS sequence"/>
</dbReference>
<reference evidence="6 7" key="1">
    <citation type="submission" date="2020-07" db="EMBL/GenBank/DDBJ databases">
        <title>Sequencing the genomes of 1000 actinobacteria strains.</title>
        <authorList>
            <person name="Klenk H.-P."/>
        </authorList>
    </citation>
    <scope>NUCLEOTIDE SEQUENCE [LARGE SCALE GENOMIC DNA]</scope>
    <source>
        <strain evidence="6 7">CXB654</strain>
    </source>
</reference>
<evidence type="ECO:0000259" key="5">
    <source>
        <dbReference type="PROSITE" id="PS51462"/>
    </source>
</evidence>
<dbReference type="EMBL" id="JACCCC010000001">
    <property type="protein sequence ID" value="NYE47355.1"/>
    <property type="molecule type" value="Genomic_DNA"/>
</dbReference>
<comment type="cofactor">
    <cofactor evidence="1">
        <name>Mg(2+)</name>
        <dbReference type="ChEBI" id="CHEBI:18420"/>
    </cofactor>
</comment>
<sequence>MTTRPPIRTLRRITAHLIAATGPDRIAVTKATDGTWTLPAGRVHFGDDPAHTARTAAGLPPDTPLTPADARTEITTVDDATGTLSMHIDRVYYTAPTPTPHPHALPRSQALALPAHPTPAELRTEEPAHHRHRLHRFASYGIVTDPAGRILLTKIAPGFPGADSWHLPGGGVDHGENPRQALLRELVEETGQIGGIGDLVTITHHHRTGQIGPHSDNTDIDAVWVFFHAHIPHPGDPHVTETGGSTVDAAWFTPQDLPHLKLSTTARRGLTALTTR</sequence>
<evidence type="ECO:0000256" key="3">
    <source>
        <dbReference type="ARBA" id="ARBA00022801"/>
    </source>
</evidence>
<gene>
    <name evidence="6" type="ORF">HDA32_002475</name>
</gene>
<dbReference type="PANTHER" id="PTHR43046:SF16">
    <property type="entry name" value="ADP-RIBOSE PYROPHOSPHATASE YJHB-RELATED"/>
    <property type="match status" value="1"/>
</dbReference>
<protein>
    <submittedName>
        <fullName evidence="6">8-oxo-dGTP pyrophosphatase MutT (NUDIX family)</fullName>
    </submittedName>
</protein>
<dbReference type="SUPFAM" id="SSF55811">
    <property type="entry name" value="Nudix"/>
    <property type="match status" value="2"/>
</dbReference>
<dbReference type="PROSITE" id="PS51462">
    <property type="entry name" value="NUDIX"/>
    <property type="match status" value="1"/>
</dbReference>
<dbReference type="InterPro" id="IPR000086">
    <property type="entry name" value="NUDIX_hydrolase_dom"/>
</dbReference>
<evidence type="ECO:0000256" key="1">
    <source>
        <dbReference type="ARBA" id="ARBA00001946"/>
    </source>
</evidence>
<evidence type="ECO:0000313" key="6">
    <source>
        <dbReference type="EMBL" id="NYE47355.1"/>
    </source>
</evidence>
<dbReference type="CDD" id="cd02883">
    <property type="entry name" value="NUDIX_Hydrolase"/>
    <property type="match status" value="1"/>
</dbReference>
<dbReference type="PRINTS" id="PR00502">
    <property type="entry name" value="NUDIXFAMILY"/>
</dbReference>
<dbReference type="GO" id="GO:0016787">
    <property type="term" value="F:hydrolase activity"/>
    <property type="evidence" value="ECO:0007669"/>
    <property type="project" value="UniProtKB-KW"/>
</dbReference>
<dbReference type="Pfam" id="PF00293">
    <property type="entry name" value="NUDIX"/>
    <property type="match status" value="1"/>
</dbReference>
<keyword evidence="7" id="KW-1185">Reference proteome</keyword>
<dbReference type="RefSeq" id="WP_312863154.1">
    <property type="nucleotide sequence ID" value="NZ_JACCCC010000001.1"/>
</dbReference>